<dbReference type="GO" id="GO:0016757">
    <property type="term" value="F:glycosyltransferase activity"/>
    <property type="evidence" value="ECO:0007669"/>
    <property type="project" value="InterPro"/>
</dbReference>
<dbReference type="Gene3D" id="3.40.50.2000">
    <property type="entry name" value="Glycogen Phosphorylase B"/>
    <property type="match status" value="2"/>
</dbReference>
<dbReference type="InterPro" id="IPR001296">
    <property type="entry name" value="Glyco_trans_1"/>
</dbReference>
<dbReference type="OrthoDB" id="9775208at2"/>
<feature type="domain" description="Glycosyltransferase subfamily 4-like N-terminal" evidence="2">
    <location>
        <begin position="13"/>
        <end position="165"/>
    </location>
</feature>
<evidence type="ECO:0000313" key="3">
    <source>
        <dbReference type="EMBL" id="SIT67227.1"/>
    </source>
</evidence>
<proteinExistence type="predicted"/>
<protein>
    <submittedName>
        <fullName evidence="3">Uncharacterized protein</fullName>
    </submittedName>
</protein>
<dbReference type="STRING" id="233100.SAMN05216526_0798"/>
<evidence type="ECO:0000259" key="2">
    <source>
        <dbReference type="Pfam" id="PF13439"/>
    </source>
</evidence>
<evidence type="ECO:0000259" key="1">
    <source>
        <dbReference type="Pfam" id="PF00534"/>
    </source>
</evidence>
<organism evidence="3 4">
    <name type="scientific">Ectothiorhodosinus mongolicus</name>
    <dbReference type="NCBI Taxonomy" id="233100"/>
    <lineage>
        <taxon>Bacteria</taxon>
        <taxon>Pseudomonadati</taxon>
        <taxon>Pseudomonadota</taxon>
        <taxon>Gammaproteobacteria</taxon>
        <taxon>Chromatiales</taxon>
        <taxon>Ectothiorhodospiraceae</taxon>
        <taxon>Ectothiorhodosinus</taxon>
    </lineage>
</organism>
<reference evidence="3 4" key="1">
    <citation type="submission" date="2017-01" db="EMBL/GenBank/DDBJ databases">
        <authorList>
            <person name="Mah S.A."/>
            <person name="Swanson W.J."/>
            <person name="Moy G.W."/>
            <person name="Vacquier V.D."/>
        </authorList>
    </citation>
    <scope>NUCLEOTIDE SEQUENCE [LARGE SCALE GENOMIC DNA]</scope>
    <source>
        <strain evidence="3 4">M9</strain>
    </source>
</reference>
<dbReference type="Pfam" id="PF13439">
    <property type="entry name" value="Glyco_transf_4"/>
    <property type="match status" value="1"/>
</dbReference>
<evidence type="ECO:0000313" key="4">
    <source>
        <dbReference type="Proteomes" id="UP000223759"/>
    </source>
</evidence>
<dbReference type="EMBL" id="FTPK01000001">
    <property type="protein sequence ID" value="SIT67227.1"/>
    <property type="molecule type" value="Genomic_DNA"/>
</dbReference>
<feature type="domain" description="Glycosyl transferase family 1" evidence="1">
    <location>
        <begin position="179"/>
        <end position="321"/>
    </location>
</feature>
<accession>A0A1R3VRC7</accession>
<sequence length="363" mass="40704">MIAINIISSPIGGGAELLVRELHRIYLSQKLDSHVIYSVADKHTQSQNETVFGVNPRSPFNIFKIRKALKSLARSENSDLIVHVHLTWPFFYASLASLGLNNVKLIYTEHNTTNKRRNIPIIWLLERLLYSRYERIICISDGVKKSLENWVGPKIAQRLVTIPNGSRVYSVIERSTLEGRTARLISIGSLSSRKNFATAIIAIAQLRDEVESYTIIGEGSERPRLERLIEDLKLGDKVKLLGWSDDIEAHLHAADIQLIPSLWEGFGLVAVEGMSTGLPVVASNVDGLREVLDEDNPSVILVDSPESVDEWVSGIRASVENIHDKGFKSMATTSRKQSEKFTLEKMADQYLATYRDVLAEQNN</sequence>
<dbReference type="CDD" id="cd03811">
    <property type="entry name" value="GT4_GT28_WabH-like"/>
    <property type="match status" value="1"/>
</dbReference>
<dbReference type="SUPFAM" id="SSF53756">
    <property type="entry name" value="UDP-Glycosyltransferase/glycogen phosphorylase"/>
    <property type="match status" value="1"/>
</dbReference>
<dbReference type="Proteomes" id="UP000223759">
    <property type="component" value="Unassembled WGS sequence"/>
</dbReference>
<dbReference type="RefSeq" id="WP_076755107.1">
    <property type="nucleotide sequence ID" value="NZ_CP023018.1"/>
</dbReference>
<dbReference type="InterPro" id="IPR028098">
    <property type="entry name" value="Glyco_trans_4-like_N"/>
</dbReference>
<gene>
    <name evidence="3" type="ORF">SAMN05216526_0798</name>
</gene>
<keyword evidence="4" id="KW-1185">Reference proteome</keyword>
<dbReference type="Pfam" id="PF00534">
    <property type="entry name" value="Glycos_transf_1"/>
    <property type="match status" value="1"/>
</dbReference>
<dbReference type="PANTHER" id="PTHR12526">
    <property type="entry name" value="GLYCOSYLTRANSFERASE"/>
    <property type="match status" value="1"/>
</dbReference>
<dbReference type="AlphaFoldDB" id="A0A1R3VRC7"/>
<dbReference type="GO" id="GO:1901135">
    <property type="term" value="P:carbohydrate derivative metabolic process"/>
    <property type="evidence" value="ECO:0007669"/>
    <property type="project" value="UniProtKB-ARBA"/>
</dbReference>
<name>A0A1R3VRC7_9GAMM</name>